<dbReference type="PROSITE" id="PS50188">
    <property type="entry name" value="B302_SPRY"/>
    <property type="match status" value="1"/>
</dbReference>
<feature type="compositionally biased region" description="Pro residues" evidence="4">
    <location>
        <begin position="1"/>
        <end position="11"/>
    </location>
</feature>
<dbReference type="PANTHER" id="PTHR10598:SF0">
    <property type="entry name" value="SET1_ASH2 HISTONE METHYLTRANSFERASE COMPLEX SUBUNIT ASH2"/>
    <property type="match status" value="1"/>
</dbReference>
<dbReference type="InterPro" id="IPR043136">
    <property type="entry name" value="B30.2/SPRY_sf"/>
</dbReference>
<dbReference type="OrthoDB" id="10266026at2759"/>
<evidence type="ECO:0000256" key="4">
    <source>
        <dbReference type="SAM" id="MobiDB-lite"/>
    </source>
</evidence>
<evidence type="ECO:0000256" key="3">
    <source>
        <dbReference type="ARBA" id="ARBA00038149"/>
    </source>
</evidence>
<dbReference type="Proteomes" id="UP000664203">
    <property type="component" value="Unassembled WGS sequence"/>
</dbReference>
<gene>
    <name evidence="6" type="ORF">ALECFALPRED_006285</name>
</gene>
<dbReference type="PANTHER" id="PTHR10598">
    <property type="entry name" value="SET1/ASH2 HISTONE METHYLTRANSFERASE COMPLEX SUBUNIT ASH2"/>
    <property type="match status" value="1"/>
</dbReference>
<dbReference type="AlphaFoldDB" id="A0A8H3ETR5"/>
<dbReference type="GO" id="GO:0000976">
    <property type="term" value="F:transcription cis-regulatory region binding"/>
    <property type="evidence" value="ECO:0007669"/>
    <property type="project" value="TreeGrafter"/>
</dbReference>
<feature type="region of interest" description="Disordered" evidence="4">
    <location>
        <begin position="1"/>
        <end position="95"/>
    </location>
</feature>
<comment type="caution">
    <text evidence="6">The sequence shown here is derived from an EMBL/GenBank/DDBJ whole genome shotgun (WGS) entry which is preliminary data.</text>
</comment>
<reference evidence="6" key="1">
    <citation type="submission" date="2021-03" db="EMBL/GenBank/DDBJ databases">
        <authorList>
            <person name="Tagirdzhanova G."/>
        </authorList>
    </citation>
    <scope>NUCLEOTIDE SEQUENCE</scope>
</reference>
<comment type="subcellular location">
    <subcellularLocation>
        <location evidence="1">Nucleus</location>
    </subcellularLocation>
</comment>
<keyword evidence="7" id="KW-1185">Reference proteome</keyword>
<proteinExistence type="inferred from homology"/>
<dbReference type="InterPro" id="IPR003877">
    <property type="entry name" value="SPRY_dom"/>
</dbReference>
<protein>
    <recommendedName>
        <fullName evidence="5">B30.2/SPRY domain-containing protein</fullName>
    </recommendedName>
</protein>
<dbReference type="EMBL" id="CAJPDR010000040">
    <property type="protein sequence ID" value="CAF9910112.1"/>
    <property type="molecule type" value="Genomic_DNA"/>
</dbReference>
<dbReference type="GO" id="GO:0048188">
    <property type="term" value="C:Set1C/COMPASS complex"/>
    <property type="evidence" value="ECO:0007669"/>
    <property type="project" value="InterPro"/>
</dbReference>
<accession>A0A8H3ETR5</accession>
<organism evidence="6 7">
    <name type="scientific">Alectoria fallacina</name>
    <dbReference type="NCBI Taxonomy" id="1903189"/>
    <lineage>
        <taxon>Eukaryota</taxon>
        <taxon>Fungi</taxon>
        <taxon>Dikarya</taxon>
        <taxon>Ascomycota</taxon>
        <taxon>Pezizomycotina</taxon>
        <taxon>Lecanoromycetes</taxon>
        <taxon>OSLEUM clade</taxon>
        <taxon>Lecanoromycetidae</taxon>
        <taxon>Lecanorales</taxon>
        <taxon>Lecanorineae</taxon>
        <taxon>Parmeliaceae</taxon>
        <taxon>Alectoria</taxon>
    </lineage>
</organism>
<evidence type="ECO:0000259" key="5">
    <source>
        <dbReference type="PROSITE" id="PS50188"/>
    </source>
</evidence>
<evidence type="ECO:0000313" key="6">
    <source>
        <dbReference type="EMBL" id="CAF9910112.1"/>
    </source>
</evidence>
<evidence type="ECO:0000256" key="2">
    <source>
        <dbReference type="ARBA" id="ARBA00023242"/>
    </source>
</evidence>
<feature type="compositionally biased region" description="Basic residues" evidence="4">
    <location>
        <begin position="41"/>
        <end position="50"/>
    </location>
</feature>
<evidence type="ECO:0000313" key="7">
    <source>
        <dbReference type="Proteomes" id="UP000664203"/>
    </source>
</evidence>
<dbReference type="CDD" id="cd12872">
    <property type="entry name" value="SPRY_Ash2"/>
    <property type="match status" value="1"/>
</dbReference>
<dbReference type="SMART" id="SM00449">
    <property type="entry name" value="SPRY"/>
    <property type="match status" value="1"/>
</dbReference>
<feature type="compositionally biased region" description="Basic and acidic residues" evidence="4">
    <location>
        <begin position="52"/>
        <end position="61"/>
    </location>
</feature>
<dbReference type="InterPro" id="IPR001870">
    <property type="entry name" value="B30.2/SPRY"/>
</dbReference>
<comment type="similarity">
    <text evidence="3">Belongs to the cclA family.</text>
</comment>
<dbReference type="SUPFAM" id="SSF49899">
    <property type="entry name" value="Concanavalin A-like lectins/glucanases"/>
    <property type="match status" value="1"/>
</dbReference>
<name>A0A8H3ETR5_9LECA</name>
<sequence length="539" mass="59430">MAEAQQPPPITAPSALPTARLEDEHLPAVSSPLNPDAAASRTRREKKATFKARGDDADSKGTTKKRKRSTEPTHVSPMRYKLPLPKAADYEPPKAPTFSPIPGREEWMESSEHVYNRKSFRYTKAISDPSFPALQYHRQTETASGPSFEPEDTSPHVFFSSPDCTAVTTQKGFRMARATTGAREGRYYWEAKILSGIRADPMDGEPRGHVRIGFARREAQLDGPVGFDAYSYGIRDASGQKVHMSRPKDFANADFVEGDVIGLEICLPSLSLHRKVAEGTYNKAVDVSDDLDPVAAHEYLDIIRDRVPIRFKNTLYFEQYEYSYQKPLEDLMNPAPTASVGAGTAATDPPNPNHPEPSLRTLPFSSIKVYKNGELLGTPYTDLLAFLPPSSKPPNQAGAREGFDDGSLGYYPAISVFRGGAAEANFGPRFWFPLPDLAADEDIEMADSTDIKVNPVTKKQIAGQHSNLRPMSERFNEQIAEDIVYDLVDEVDFWSQCIGDTEADMNGFSDQGTTALMGPEASDALGSGREIKQLVQDEV</sequence>
<keyword evidence="2" id="KW-0539">Nucleus</keyword>
<evidence type="ECO:0000256" key="1">
    <source>
        <dbReference type="ARBA" id="ARBA00004123"/>
    </source>
</evidence>
<dbReference type="Gene3D" id="2.60.120.920">
    <property type="match status" value="1"/>
</dbReference>
<feature type="region of interest" description="Disordered" evidence="4">
    <location>
        <begin position="335"/>
        <end position="359"/>
    </location>
</feature>
<dbReference type="InterPro" id="IPR013320">
    <property type="entry name" value="ConA-like_dom_sf"/>
</dbReference>
<dbReference type="InterPro" id="IPR037353">
    <property type="entry name" value="ASH2"/>
</dbReference>
<feature type="domain" description="B30.2/SPRY" evidence="5">
    <location>
        <begin position="126"/>
        <end position="316"/>
    </location>
</feature>